<dbReference type="PANTHER" id="PTHR10159:SF40">
    <property type="entry name" value="DUAL SPECIFICITY PROTEIN PHOSPHATASE 5"/>
    <property type="match status" value="1"/>
</dbReference>
<dbReference type="GO" id="GO:0005634">
    <property type="term" value="C:nucleus"/>
    <property type="evidence" value="ECO:0007669"/>
    <property type="project" value="UniProtKB-SubCell"/>
</dbReference>
<feature type="domain" description="Tyrosine specific protein phosphatases" evidence="13">
    <location>
        <begin position="240"/>
        <end position="297"/>
    </location>
</feature>
<evidence type="ECO:0000256" key="3">
    <source>
        <dbReference type="ARBA" id="ARBA00022801"/>
    </source>
</evidence>
<dbReference type="Gene3D" id="3.40.250.10">
    <property type="entry name" value="Rhodanese-like domain"/>
    <property type="match status" value="1"/>
</dbReference>
<dbReference type="Proteomes" id="UP001557470">
    <property type="component" value="Unassembled WGS sequence"/>
</dbReference>
<dbReference type="PROSITE" id="PS50054">
    <property type="entry name" value="TYR_PHOSPHATASE_DUAL"/>
    <property type="match status" value="1"/>
</dbReference>
<evidence type="ECO:0000256" key="4">
    <source>
        <dbReference type="ARBA" id="ARBA00022912"/>
    </source>
</evidence>
<dbReference type="EMBL" id="JAGEUA010000002">
    <property type="protein sequence ID" value="KAL1005762.1"/>
    <property type="molecule type" value="Genomic_DNA"/>
</dbReference>
<evidence type="ECO:0000256" key="5">
    <source>
        <dbReference type="ARBA" id="ARBA00023242"/>
    </source>
</evidence>
<name>A0ABD0XDL0_UMBPY</name>
<dbReference type="InterPro" id="IPR000340">
    <property type="entry name" value="Dual-sp_phosphatase_cat-dom"/>
</dbReference>
<keyword evidence="4 10" id="KW-0904">Protein phosphatase</keyword>
<sequence length="401" mass="44635">MKVSSIDCRRLKKIIRKECGSSLIVDCRPYFSFSNSNIKGSVNANLNSVVVRRSRGGPVPLQFVIPDEKALLRLREGSISSVVVLDDRAPHWQKLKKDSIAQIVINTLTNLASGTNICFLKGGFENFHGQYPELCTEVVRPSGVDQKNGTETGKCRPSITLCCEKLGSNLKPDYDQGKPVEILPFLYLGSAYHASRLDYLCDLGVTALLNVSRRDMRPSKGQFDYKWIPVEDNVTADISSHFHEAFQFIDHVKQKGGRVLVHCEAGISRSPTICLAYIMRTKRLQLEEAFDIIKQRRALISPNFNFMGQLQQFESEILSSMPVTAATTPETNIEPATPGSVAKETVSFFGSSTELTYNNNKNFDFEPSTVFAPLPTSFLAPMPLQTPPLRQFKLSPIPALP</sequence>
<evidence type="ECO:0000256" key="1">
    <source>
        <dbReference type="ARBA" id="ARBA00004123"/>
    </source>
</evidence>
<evidence type="ECO:0000256" key="11">
    <source>
        <dbReference type="PIRSR" id="PIRSR000939-1"/>
    </source>
</evidence>
<feature type="active site" description="Phosphocysteine intermediate" evidence="11">
    <location>
        <position position="263"/>
    </location>
</feature>
<protein>
    <recommendedName>
        <fullName evidence="10">Dual specificity protein phosphatase</fullName>
        <ecNumber evidence="10">3.1.3.16</ecNumber>
        <ecNumber evidence="10">3.1.3.48</ecNumber>
    </recommendedName>
</protein>
<dbReference type="InterPro" id="IPR020422">
    <property type="entry name" value="TYR_PHOSPHATASE_DUAL_dom"/>
</dbReference>
<evidence type="ECO:0000256" key="9">
    <source>
        <dbReference type="ARBA" id="ARBA00059492"/>
    </source>
</evidence>
<dbReference type="InterPro" id="IPR008343">
    <property type="entry name" value="MKP"/>
</dbReference>
<dbReference type="InterPro" id="IPR029021">
    <property type="entry name" value="Prot-tyrosine_phosphatase-like"/>
</dbReference>
<comment type="catalytic activity">
    <reaction evidence="8 10">
        <text>O-phospho-L-tyrosyl-[protein] + H2O = L-tyrosyl-[protein] + phosphate</text>
        <dbReference type="Rhea" id="RHEA:10684"/>
        <dbReference type="Rhea" id="RHEA-COMP:10136"/>
        <dbReference type="Rhea" id="RHEA-COMP:20101"/>
        <dbReference type="ChEBI" id="CHEBI:15377"/>
        <dbReference type="ChEBI" id="CHEBI:43474"/>
        <dbReference type="ChEBI" id="CHEBI:46858"/>
        <dbReference type="ChEBI" id="CHEBI:61978"/>
        <dbReference type="EC" id="3.1.3.48"/>
    </reaction>
</comment>
<dbReference type="PIRSF" id="PIRSF000939">
    <property type="entry name" value="MAPK_Ptase"/>
    <property type="match status" value="1"/>
</dbReference>
<organism evidence="15 16">
    <name type="scientific">Umbra pygmaea</name>
    <name type="common">Eastern mudminnow</name>
    <dbReference type="NCBI Taxonomy" id="75934"/>
    <lineage>
        <taxon>Eukaryota</taxon>
        <taxon>Metazoa</taxon>
        <taxon>Chordata</taxon>
        <taxon>Craniata</taxon>
        <taxon>Vertebrata</taxon>
        <taxon>Euteleostomi</taxon>
        <taxon>Actinopterygii</taxon>
        <taxon>Neopterygii</taxon>
        <taxon>Teleostei</taxon>
        <taxon>Protacanthopterygii</taxon>
        <taxon>Esociformes</taxon>
        <taxon>Umbridae</taxon>
        <taxon>Umbra</taxon>
    </lineage>
</organism>
<proteinExistence type="inferred from homology"/>
<dbReference type="PANTHER" id="PTHR10159">
    <property type="entry name" value="DUAL SPECIFICITY PROTEIN PHOSPHATASE"/>
    <property type="match status" value="1"/>
</dbReference>
<evidence type="ECO:0000256" key="10">
    <source>
        <dbReference type="PIRNR" id="PIRNR000939"/>
    </source>
</evidence>
<evidence type="ECO:0000256" key="8">
    <source>
        <dbReference type="ARBA" id="ARBA00051722"/>
    </source>
</evidence>
<accession>A0ABD0XDL0</accession>
<feature type="domain" description="Rhodanese" evidence="14">
    <location>
        <begin position="18"/>
        <end position="136"/>
    </location>
</feature>
<gene>
    <name evidence="15" type="ORF">UPYG_G00063670</name>
</gene>
<comment type="subcellular location">
    <subcellularLocation>
        <location evidence="1">Nucleus</location>
    </subcellularLocation>
</comment>
<dbReference type="PROSITE" id="PS50206">
    <property type="entry name" value="RHODANESE_3"/>
    <property type="match status" value="1"/>
</dbReference>
<evidence type="ECO:0000256" key="7">
    <source>
        <dbReference type="ARBA" id="ARBA00048336"/>
    </source>
</evidence>
<dbReference type="FunFam" id="3.40.250.10:FF:000023">
    <property type="entry name" value="Dual specificity protein phosphatase"/>
    <property type="match status" value="1"/>
</dbReference>
<dbReference type="SUPFAM" id="SSF52799">
    <property type="entry name" value="(Phosphotyrosine protein) phosphatases II"/>
    <property type="match status" value="1"/>
</dbReference>
<dbReference type="Pfam" id="PF00782">
    <property type="entry name" value="DSPc"/>
    <property type="match status" value="1"/>
</dbReference>
<dbReference type="InterPro" id="IPR036873">
    <property type="entry name" value="Rhodanese-like_dom_sf"/>
</dbReference>
<dbReference type="GO" id="GO:0008138">
    <property type="term" value="F:protein tyrosine/serine/threonine phosphatase activity"/>
    <property type="evidence" value="ECO:0007669"/>
    <property type="project" value="UniProtKB-ARBA"/>
</dbReference>
<dbReference type="EC" id="3.1.3.48" evidence="10"/>
<comment type="catalytic activity">
    <reaction evidence="6">
        <text>O-phospho-L-seryl-[protein] + H2O = L-seryl-[protein] + phosphate</text>
        <dbReference type="Rhea" id="RHEA:20629"/>
        <dbReference type="Rhea" id="RHEA-COMP:9863"/>
        <dbReference type="Rhea" id="RHEA-COMP:11604"/>
        <dbReference type="ChEBI" id="CHEBI:15377"/>
        <dbReference type="ChEBI" id="CHEBI:29999"/>
        <dbReference type="ChEBI" id="CHEBI:43474"/>
        <dbReference type="ChEBI" id="CHEBI:83421"/>
        <dbReference type="EC" id="3.1.3.16"/>
    </reaction>
</comment>
<evidence type="ECO:0000256" key="6">
    <source>
        <dbReference type="ARBA" id="ARBA00047761"/>
    </source>
</evidence>
<dbReference type="SUPFAM" id="SSF52821">
    <property type="entry name" value="Rhodanese/Cell cycle control phosphatase"/>
    <property type="match status" value="1"/>
</dbReference>
<evidence type="ECO:0000313" key="15">
    <source>
        <dbReference type="EMBL" id="KAL1005762.1"/>
    </source>
</evidence>
<dbReference type="Pfam" id="PF00581">
    <property type="entry name" value="Rhodanese"/>
    <property type="match status" value="1"/>
</dbReference>
<reference evidence="15 16" key="1">
    <citation type="submission" date="2024-06" db="EMBL/GenBank/DDBJ databases">
        <authorList>
            <person name="Pan Q."/>
            <person name="Wen M."/>
            <person name="Jouanno E."/>
            <person name="Zahm M."/>
            <person name="Klopp C."/>
            <person name="Cabau C."/>
            <person name="Louis A."/>
            <person name="Berthelot C."/>
            <person name="Parey E."/>
            <person name="Roest Crollius H."/>
            <person name="Montfort J."/>
            <person name="Robinson-Rechavi M."/>
            <person name="Bouchez O."/>
            <person name="Lampietro C."/>
            <person name="Lopez Roques C."/>
            <person name="Donnadieu C."/>
            <person name="Postlethwait J."/>
            <person name="Bobe J."/>
            <person name="Verreycken H."/>
            <person name="Guiguen Y."/>
        </authorList>
    </citation>
    <scope>NUCLEOTIDE SEQUENCE [LARGE SCALE GENOMIC DNA]</scope>
    <source>
        <strain evidence="15">Up_M1</strain>
        <tissue evidence="15">Testis</tissue>
    </source>
</reference>
<dbReference type="PROSITE" id="PS50056">
    <property type="entry name" value="TYR_PHOSPHATASE_2"/>
    <property type="match status" value="1"/>
</dbReference>
<comment type="catalytic activity">
    <reaction evidence="7 10">
        <text>O-phospho-L-threonyl-[protein] + H2O = L-threonyl-[protein] + phosphate</text>
        <dbReference type="Rhea" id="RHEA:47004"/>
        <dbReference type="Rhea" id="RHEA-COMP:11060"/>
        <dbReference type="Rhea" id="RHEA-COMP:11605"/>
        <dbReference type="ChEBI" id="CHEBI:15377"/>
        <dbReference type="ChEBI" id="CHEBI:30013"/>
        <dbReference type="ChEBI" id="CHEBI:43474"/>
        <dbReference type="ChEBI" id="CHEBI:61977"/>
        <dbReference type="EC" id="3.1.3.16"/>
    </reaction>
</comment>
<dbReference type="EC" id="3.1.3.16" evidence="10"/>
<dbReference type="Gene3D" id="3.90.190.10">
    <property type="entry name" value="Protein tyrosine phosphatase superfamily"/>
    <property type="match status" value="1"/>
</dbReference>
<dbReference type="FunFam" id="3.90.190.10:FF:000057">
    <property type="entry name" value="Dual specificity phosphatase 5"/>
    <property type="match status" value="1"/>
</dbReference>
<dbReference type="PRINTS" id="PR01764">
    <property type="entry name" value="MAPKPHPHTASE"/>
</dbReference>
<dbReference type="InterPro" id="IPR016130">
    <property type="entry name" value="Tyr_Pase_AS"/>
</dbReference>
<keyword evidence="16" id="KW-1185">Reference proteome</keyword>
<comment type="function">
    <text evidence="9">Dual specificity protein phosphatase; active with phosphotyrosine, phosphoserine and phosphothreonine residues. The highest relative activity is toward ERK1.</text>
</comment>
<dbReference type="InterPro" id="IPR000387">
    <property type="entry name" value="Tyr_Pase_dom"/>
</dbReference>
<dbReference type="CDD" id="cd01446">
    <property type="entry name" value="DSP_MapKP"/>
    <property type="match status" value="1"/>
</dbReference>
<evidence type="ECO:0000259" key="14">
    <source>
        <dbReference type="PROSITE" id="PS50206"/>
    </source>
</evidence>
<keyword evidence="3 10" id="KW-0378">Hydrolase</keyword>
<feature type="domain" description="Tyrosine-protein phosphatase" evidence="12">
    <location>
        <begin position="178"/>
        <end position="319"/>
    </location>
</feature>
<dbReference type="GO" id="GO:0004725">
    <property type="term" value="F:protein tyrosine phosphatase activity"/>
    <property type="evidence" value="ECO:0007669"/>
    <property type="project" value="UniProtKB-EC"/>
</dbReference>
<comment type="similarity">
    <text evidence="2 10">Belongs to the protein-tyrosine phosphatase family. Non-receptor class dual specificity subfamily.</text>
</comment>
<evidence type="ECO:0000256" key="2">
    <source>
        <dbReference type="ARBA" id="ARBA00008601"/>
    </source>
</evidence>
<dbReference type="InterPro" id="IPR003595">
    <property type="entry name" value="Tyr_Pase_cat"/>
</dbReference>
<comment type="caution">
    <text evidence="15">The sequence shown here is derived from an EMBL/GenBank/DDBJ whole genome shotgun (WGS) entry which is preliminary data.</text>
</comment>
<dbReference type="GO" id="GO:0004722">
    <property type="term" value="F:protein serine/threonine phosphatase activity"/>
    <property type="evidence" value="ECO:0007669"/>
    <property type="project" value="UniProtKB-EC"/>
</dbReference>
<dbReference type="SMART" id="SM00195">
    <property type="entry name" value="DSPc"/>
    <property type="match status" value="1"/>
</dbReference>
<dbReference type="PROSITE" id="PS00383">
    <property type="entry name" value="TYR_PHOSPHATASE_1"/>
    <property type="match status" value="1"/>
</dbReference>
<evidence type="ECO:0000259" key="12">
    <source>
        <dbReference type="PROSITE" id="PS50054"/>
    </source>
</evidence>
<dbReference type="AlphaFoldDB" id="A0ABD0XDL0"/>
<evidence type="ECO:0000313" key="16">
    <source>
        <dbReference type="Proteomes" id="UP001557470"/>
    </source>
</evidence>
<dbReference type="InterPro" id="IPR001763">
    <property type="entry name" value="Rhodanese-like_dom"/>
</dbReference>
<evidence type="ECO:0000259" key="13">
    <source>
        <dbReference type="PROSITE" id="PS50056"/>
    </source>
</evidence>
<dbReference type="SMART" id="SM00404">
    <property type="entry name" value="PTPc_motif"/>
    <property type="match status" value="1"/>
</dbReference>
<keyword evidence="5" id="KW-0539">Nucleus</keyword>